<keyword evidence="1" id="KW-0560">Oxidoreductase</keyword>
<dbReference type="RefSeq" id="WP_346056457.1">
    <property type="nucleotide sequence ID" value="NZ_BAABIB010000154.1"/>
</dbReference>
<accession>A0ABP8VPY7</accession>
<evidence type="ECO:0000259" key="2">
    <source>
        <dbReference type="Pfam" id="PF01266"/>
    </source>
</evidence>
<reference evidence="4" key="1">
    <citation type="journal article" date="2019" name="Int. J. Syst. Evol. Microbiol.">
        <title>The Global Catalogue of Microorganisms (GCM) 10K type strain sequencing project: providing services to taxonomists for standard genome sequencing and annotation.</title>
        <authorList>
            <consortium name="The Broad Institute Genomics Platform"/>
            <consortium name="The Broad Institute Genome Sequencing Center for Infectious Disease"/>
            <person name="Wu L."/>
            <person name="Ma J."/>
        </authorList>
    </citation>
    <scope>NUCLEOTIDE SEQUENCE [LARGE SCALE GENOMIC DNA]</scope>
    <source>
        <strain evidence="4">JCM 18054</strain>
    </source>
</reference>
<comment type="caution">
    <text evidence="3">The sequence shown here is derived from an EMBL/GenBank/DDBJ whole genome shotgun (WGS) entry which is preliminary data.</text>
</comment>
<dbReference type="Proteomes" id="UP001500192">
    <property type="component" value="Unassembled WGS sequence"/>
</dbReference>
<dbReference type="PROSITE" id="PS00065">
    <property type="entry name" value="D_2_HYDROXYACID_DH_1"/>
    <property type="match status" value="1"/>
</dbReference>
<dbReference type="Pfam" id="PF01266">
    <property type="entry name" value="DAO"/>
    <property type="match status" value="1"/>
</dbReference>
<protein>
    <submittedName>
        <fullName evidence="3">FAD-binding oxidoreductase</fullName>
    </submittedName>
</protein>
<dbReference type="PANTHER" id="PTHR13847">
    <property type="entry name" value="SARCOSINE DEHYDROGENASE-RELATED"/>
    <property type="match status" value="1"/>
</dbReference>
<dbReference type="EMBL" id="BAABIB010000154">
    <property type="protein sequence ID" value="GAA4667692.1"/>
    <property type="molecule type" value="Genomic_DNA"/>
</dbReference>
<dbReference type="SUPFAM" id="SSF51905">
    <property type="entry name" value="FAD/NAD(P)-binding domain"/>
    <property type="match status" value="1"/>
</dbReference>
<keyword evidence="4" id="KW-1185">Reference proteome</keyword>
<dbReference type="InterPro" id="IPR036188">
    <property type="entry name" value="FAD/NAD-bd_sf"/>
</dbReference>
<dbReference type="PANTHER" id="PTHR13847:SF289">
    <property type="entry name" value="GLYCINE OXIDASE"/>
    <property type="match status" value="1"/>
</dbReference>
<feature type="domain" description="FAD dependent oxidoreductase" evidence="2">
    <location>
        <begin position="3"/>
        <end position="348"/>
    </location>
</feature>
<gene>
    <name evidence="3" type="ORF">GCM10023214_72200</name>
</gene>
<name>A0ABP8VPY7_9PSEU</name>
<dbReference type="InterPro" id="IPR029752">
    <property type="entry name" value="D-isomer_DH_CS1"/>
</dbReference>
<dbReference type="Gene3D" id="3.50.50.60">
    <property type="entry name" value="FAD/NAD(P)-binding domain"/>
    <property type="match status" value="1"/>
</dbReference>
<dbReference type="InterPro" id="IPR006076">
    <property type="entry name" value="FAD-dep_OxRdtase"/>
</dbReference>
<evidence type="ECO:0000313" key="3">
    <source>
        <dbReference type="EMBL" id="GAA4667692.1"/>
    </source>
</evidence>
<proteinExistence type="predicted"/>
<organism evidence="3 4">
    <name type="scientific">Amycolatopsis dongchuanensis</name>
    <dbReference type="NCBI Taxonomy" id="1070866"/>
    <lineage>
        <taxon>Bacteria</taxon>
        <taxon>Bacillati</taxon>
        <taxon>Actinomycetota</taxon>
        <taxon>Actinomycetes</taxon>
        <taxon>Pseudonocardiales</taxon>
        <taxon>Pseudonocardiaceae</taxon>
        <taxon>Amycolatopsis</taxon>
    </lineage>
</organism>
<dbReference type="Gene3D" id="3.30.9.10">
    <property type="entry name" value="D-Amino Acid Oxidase, subunit A, domain 2"/>
    <property type="match status" value="1"/>
</dbReference>
<evidence type="ECO:0000256" key="1">
    <source>
        <dbReference type="ARBA" id="ARBA00023002"/>
    </source>
</evidence>
<sequence>MRLAVIGAGAIGCAVARAAARHDGVEVTLFDRNRPGAGTTGTTLGWINAHNKEPRAYFELNRAGLRAHAELQRNEPTSQRWYFPHGNLEWAVSGGHVQDLHETVTRLRERGYPAEWIDRRRAAAIAPDAVVGDDVEAIAWFPEEGFVVPALLLARLLGEARDRGAIVRTGQAVQRVDTTSAGAVVRVAGGPAERFDAVVSCAGRWTGPLLAGSGVVVPMADPGAAGSPAVGYLGYTDPVPSRLSCLLTTPALNVRPEGGGRLVVQGLDLDASADPAREPSAAVRDELRARLRTLLRGAEHAEVAEVRVGQRALPADGHTVAGFVDTAARHYTIATHSGMTLCLHLADLAIAEVLAGREQAELAGFRPQRFTAGTADPNRLVAARRPGQQ</sequence>
<evidence type="ECO:0000313" key="4">
    <source>
        <dbReference type="Proteomes" id="UP001500192"/>
    </source>
</evidence>